<evidence type="ECO:0000313" key="3">
    <source>
        <dbReference type="Proteomes" id="UP001319870"/>
    </source>
</evidence>
<accession>A0ABS7ZK03</accession>
<keyword evidence="3" id="KW-1185">Reference proteome</keyword>
<protein>
    <submittedName>
        <fullName evidence="2">Type IV toxin-antitoxin system AbiEi family antitoxin domain-containing protein</fullName>
    </submittedName>
</protein>
<proteinExistence type="predicted"/>
<reference evidence="2 3" key="1">
    <citation type="submission" date="2021-09" db="EMBL/GenBank/DDBJ databases">
        <title>Isoptericola luteus sp. nov., a novel bacterium isolated from Harbin, the capital city of Heilongjiang province.</title>
        <authorList>
            <person name="Li J."/>
        </authorList>
    </citation>
    <scope>NUCLEOTIDE SEQUENCE [LARGE SCALE GENOMIC DNA]</scope>
    <source>
        <strain evidence="2 3">NEAU-Y5</strain>
    </source>
</reference>
<dbReference type="Pfam" id="PF13338">
    <property type="entry name" value="AbiEi_4"/>
    <property type="match status" value="1"/>
</dbReference>
<dbReference type="Proteomes" id="UP001319870">
    <property type="component" value="Unassembled WGS sequence"/>
</dbReference>
<gene>
    <name evidence="2" type="ORF">LEP48_15980</name>
</gene>
<sequence length="190" mass="20881">MPGPGETLARDALRALAEGQNGLVTRQQAIHDLDLTAGAVDNLVAHGGLLPVARGIYRVPYLPGVEYERLQVALLRTGDPDAALSHETALALYEISDVNPAQYHVTVPKARRIRRSDNDAFVVHVDELKPDQLGWWNLMRIVTATTAIEQCTAGGTPTYLLRQAIERGERTGAVRRDEVARLTQLLEDRS</sequence>
<comment type="caution">
    <text evidence="2">The sequence shown here is derived from an EMBL/GenBank/DDBJ whole genome shotgun (WGS) entry which is preliminary data.</text>
</comment>
<evidence type="ECO:0000313" key="2">
    <source>
        <dbReference type="EMBL" id="MCA5894837.1"/>
    </source>
</evidence>
<name>A0ABS7ZK03_9MICO</name>
<dbReference type="InterPro" id="IPR025159">
    <property type="entry name" value="AbiEi_N"/>
</dbReference>
<organism evidence="2 3">
    <name type="scientific">Isoptericola luteus</name>
    <dbReference type="NCBI Taxonomy" id="2879484"/>
    <lineage>
        <taxon>Bacteria</taxon>
        <taxon>Bacillati</taxon>
        <taxon>Actinomycetota</taxon>
        <taxon>Actinomycetes</taxon>
        <taxon>Micrococcales</taxon>
        <taxon>Promicromonosporaceae</taxon>
        <taxon>Isoptericola</taxon>
    </lineage>
</organism>
<feature type="domain" description="AbiEi antitoxin N-terminal" evidence="1">
    <location>
        <begin position="12"/>
        <end position="60"/>
    </location>
</feature>
<dbReference type="EMBL" id="JAIXCQ010000013">
    <property type="protein sequence ID" value="MCA5894837.1"/>
    <property type="molecule type" value="Genomic_DNA"/>
</dbReference>
<evidence type="ECO:0000259" key="1">
    <source>
        <dbReference type="Pfam" id="PF13338"/>
    </source>
</evidence>